<dbReference type="Pfam" id="PF09811">
    <property type="entry name" value="Yae1_N"/>
    <property type="match status" value="1"/>
</dbReference>
<name>A0A0B6Y8F7_9EUPU</name>
<evidence type="ECO:0000259" key="2">
    <source>
        <dbReference type="Pfam" id="PF09811"/>
    </source>
</evidence>
<protein>
    <recommendedName>
        <fullName evidence="2">Essential protein Yae1 N-terminal domain-containing protein</fullName>
    </recommendedName>
</protein>
<dbReference type="AlphaFoldDB" id="A0A0B6Y8F7"/>
<feature type="domain" description="Essential protein Yae1 N-terminal" evidence="2">
    <location>
        <begin position="31"/>
        <end position="69"/>
    </location>
</feature>
<dbReference type="PANTHER" id="PTHR28532:SF1">
    <property type="entry name" value="ORAL CANCER OVEREXPRESSED 1"/>
    <property type="match status" value="1"/>
</dbReference>
<dbReference type="InterPro" id="IPR019191">
    <property type="entry name" value="Essential_protein_Yae1_N"/>
</dbReference>
<proteinExistence type="inferred from homology"/>
<accession>A0A0B6Y8F7</accession>
<dbReference type="InterPro" id="IPR052436">
    <property type="entry name" value="LTO1_adapter"/>
</dbReference>
<reference evidence="3" key="1">
    <citation type="submission" date="2014-12" db="EMBL/GenBank/DDBJ databases">
        <title>Insight into the proteome of Arion vulgaris.</title>
        <authorList>
            <person name="Aradska J."/>
            <person name="Bulat T."/>
            <person name="Smidak R."/>
            <person name="Sarate P."/>
            <person name="Gangsoo J."/>
            <person name="Sialana F."/>
            <person name="Bilban M."/>
            <person name="Lubec G."/>
        </authorList>
    </citation>
    <scope>NUCLEOTIDE SEQUENCE</scope>
    <source>
        <tissue evidence="3">Skin</tissue>
    </source>
</reference>
<evidence type="ECO:0000256" key="1">
    <source>
        <dbReference type="ARBA" id="ARBA00038090"/>
    </source>
</evidence>
<evidence type="ECO:0000313" key="3">
    <source>
        <dbReference type="EMBL" id="CEK52408.1"/>
    </source>
</evidence>
<sequence>MSSNPRDTALNQDDDIFHSVTMSEETSWQHGYTDGVEESRKKGYIEGYTLGTQKGTEIGKEVGFYAGFAAYWMRMKNVEDHNPRIVKVCETIIKLVVTFDNVQPTDELLTDTLNSVRGKFKQLSSLIGVPVQYDTVCADGVKGTSF</sequence>
<gene>
    <name evidence="3" type="primary">ORF16668</name>
</gene>
<dbReference type="EMBL" id="HACG01005543">
    <property type="protein sequence ID" value="CEK52408.1"/>
    <property type="molecule type" value="Transcribed_RNA"/>
</dbReference>
<organism evidence="3">
    <name type="scientific">Arion vulgaris</name>
    <dbReference type="NCBI Taxonomy" id="1028688"/>
    <lineage>
        <taxon>Eukaryota</taxon>
        <taxon>Metazoa</taxon>
        <taxon>Spiralia</taxon>
        <taxon>Lophotrochozoa</taxon>
        <taxon>Mollusca</taxon>
        <taxon>Gastropoda</taxon>
        <taxon>Heterobranchia</taxon>
        <taxon>Euthyneura</taxon>
        <taxon>Panpulmonata</taxon>
        <taxon>Eupulmonata</taxon>
        <taxon>Stylommatophora</taxon>
        <taxon>Helicina</taxon>
        <taxon>Arionoidea</taxon>
        <taxon>Arionidae</taxon>
        <taxon>Arion</taxon>
    </lineage>
</organism>
<dbReference type="PANTHER" id="PTHR28532">
    <property type="entry name" value="GEO13458P1"/>
    <property type="match status" value="1"/>
</dbReference>
<comment type="similarity">
    <text evidence="1">Belongs to the LTO1 family.</text>
</comment>